<gene>
    <name evidence="2" type="ORF">Q8F55_000102</name>
</gene>
<protein>
    <recommendedName>
        <fullName evidence="4">F-box domain-containing protein</fullName>
    </recommendedName>
</protein>
<dbReference type="Proteomes" id="UP001565368">
    <property type="component" value="Unassembled WGS sequence"/>
</dbReference>
<evidence type="ECO:0008006" key="4">
    <source>
        <dbReference type="Google" id="ProtNLM"/>
    </source>
</evidence>
<evidence type="ECO:0000256" key="1">
    <source>
        <dbReference type="SAM" id="MobiDB-lite"/>
    </source>
</evidence>
<comment type="caution">
    <text evidence="2">The sequence shown here is derived from an EMBL/GenBank/DDBJ whole genome shotgun (WGS) entry which is preliminary data.</text>
</comment>
<feature type="compositionally biased region" description="Low complexity" evidence="1">
    <location>
        <begin position="57"/>
        <end position="92"/>
    </location>
</feature>
<evidence type="ECO:0000313" key="2">
    <source>
        <dbReference type="EMBL" id="KAL1412358.1"/>
    </source>
</evidence>
<proteinExistence type="predicted"/>
<dbReference type="GeneID" id="95981145"/>
<reference evidence="2 3" key="1">
    <citation type="submission" date="2023-08" db="EMBL/GenBank/DDBJ databases">
        <title>Annotated Genome Sequence of Vanrija albida AlHP1.</title>
        <authorList>
            <person name="Herzog R."/>
        </authorList>
    </citation>
    <scope>NUCLEOTIDE SEQUENCE [LARGE SCALE GENOMIC DNA]</scope>
    <source>
        <strain evidence="2 3">AlHP1</strain>
    </source>
</reference>
<sequence length="474" mass="49922">MAALLGQAAYPLLPALRHRPSLTSKGKARTGAKVKVIAKAIGPAAGLAWDFAPRAPPSTCSSPDPRSSSSSSSRASLSTTWSSASSDNNSDSAAPLRHLAALDEYAGFNAQTVNGRRPVVNVTAHAMGSNDLDNLVHMLNQPGVAALEVSFKAVGTSANYGRQFLDALAVPHLVSLTLRPDRRWSTIAAIDDYLRSDRSAGLQRLRIYAPWLGHQHLRALITAAEEGAAGRTLTTLCLRGCWVYGDPCMCDTIRKPSAAEVRQDPRFGPSAGELARIGPVVQRNRYYAARVRRSALKMLVVSRILLDARPAPVQSAPPPPPSAFAKKPGKLKRMFSSGSLSKAAGSAMTSGSFGKAAGSGSLSALSGSWGKSMTRSPSGLRKAIPLFGAVTPPKPLLPPILRLPAELRLRIAALAADEPAMLSAEQANRVAKLAEDPGSLARIAGALRTSVAEGVAEESARDEWLACGGFTYDL</sequence>
<name>A0ABR3QCA7_9TREE</name>
<accession>A0ABR3QCA7</accession>
<evidence type="ECO:0000313" key="3">
    <source>
        <dbReference type="Proteomes" id="UP001565368"/>
    </source>
</evidence>
<keyword evidence="3" id="KW-1185">Reference proteome</keyword>
<feature type="region of interest" description="Disordered" evidence="1">
    <location>
        <begin position="56"/>
        <end position="92"/>
    </location>
</feature>
<dbReference type="EMBL" id="JBBXJM010000001">
    <property type="protein sequence ID" value="KAL1412358.1"/>
    <property type="molecule type" value="Genomic_DNA"/>
</dbReference>
<organism evidence="2 3">
    <name type="scientific">Vanrija albida</name>
    <dbReference type="NCBI Taxonomy" id="181172"/>
    <lineage>
        <taxon>Eukaryota</taxon>
        <taxon>Fungi</taxon>
        <taxon>Dikarya</taxon>
        <taxon>Basidiomycota</taxon>
        <taxon>Agaricomycotina</taxon>
        <taxon>Tremellomycetes</taxon>
        <taxon>Trichosporonales</taxon>
        <taxon>Trichosporonaceae</taxon>
        <taxon>Vanrija</taxon>
    </lineage>
</organism>
<dbReference type="RefSeq" id="XP_069212302.1">
    <property type="nucleotide sequence ID" value="XM_069348758.1"/>
</dbReference>